<feature type="transmembrane region" description="Helical" evidence="6">
    <location>
        <begin position="72"/>
        <end position="89"/>
    </location>
</feature>
<keyword evidence="8" id="KW-1185">Reference proteome</keyword>
<evidence type="ECO:0000256" key="1">
    <source>
        <dbReference type="ARBA" id="ARBA00004651"/>
    </source>
</evidence>
<comment type="caution">
    <text evidence="7">The sequence shown here is derived from an EMBL/GenBank/DDBJ whole genome shotgun (WGS) entry which is preliminary data.</text>
</comment>
<feature type="transmembrane region" description="Helical" evidence="6">
    <location>
        <begin position="6"/>
        <end position="27"/>
    </location>
</feature>
<keyword evidence="2" id="KW-1003">Cell membrane</keyword>
<keyword evidence="5 6" id="KW-0472">Membrane</keyword>
<evidence type="ECO:0000313" key="7">
    <source>
        <dbReference type="EMBL" id="MDT0447188.1"/>
    </source>
</evidence>
<organism evidence="7 8">
    <name type="scientific">Streptomyces johnsoniae</name>
    <dbReference type="NCBI Taxonomy" id="3075532"/>
    <lineage>
        <taxon>Bacteria</taxon>
        <taxon>Bacillati</taxon>
        <taxon>Actinomycetota</taxon>
        <taxon>Actinomycetes</taxon>
        <taxon>Kitasatosporales</taxon>
        <taxon>Streptomycetaceae</taxon>
        <taxon>Streptomyces</taxon>
    </lineage>
</organism>
<feature type="transmembrane region" description="Helical" evidence="6">
    <location>
        <begin position="120"/>
        <end position="140"/>
    </location>
</feature>
<keyword evidence="3 6" id="KW-0812">Transmembrane</keyword>
<dbReference type="InterPro" id="IPR001123">
    <property type="entry name" value="LeuE-type"/>
</dbReference>
<reference evidence="8" key="1">
    <citation type="submission" date="2023-07" db="EMBL/GenBank/DDBJ databases">
        <title>30 novel species of actinomycetes from the DSMZ collection.</title>
        <authorList>
            <person name="Nouioui I."/>
        </authorList>
    </citation>
    <scope>NUCLEOTIDE SEQUENCE [LARGE SCALE GENOMIC DNA]</scope>
    <source>
        <strain evidence="8">DSM 41886</strain>
    </source>
</reference>
<evidence type="ECO:0000256" key="2">
    <source>
        <dbReference type="ARBA" id="ARBA00022475"/>
    </source>
</evidence>
<accession>A0ABU2SDX4</accession>
<dbReference type="Proteomes" id="UP001183615">
    <property type="component" value="Unassembled WGS sequence"/>
</dbReference>
<evidence type="ECO:0000256" key="4">
    <source>
        <dbReference type="ARBA" id="ARBA00022989"/>
    </source>
</evidence>
<evidence type="ECO:0000256" key="5">
    <source>
        <dbReference type="ARBA" id="ARBA00023136"/>
    </source>
</evidence>
<proteinExistence type="predicted"/>
<dbReference type="EMBL" id="JAVREV010000028">
    <property type="protein sequence ID" value="MDT0447188.1"/>
    <property type="molecule type" value="Genomic_DNA"/>
</dbReference>
<feature type="transmembrane region" description="Helical" evidence="6">
    <location>
        <begin position="48"/>
        <end position="66"/>
    </location>
</feature>
<evidence type="ECO:0000256" key="3">
    <source>
        <dbReference type="ARBA" id="ARBA00022692"/>
    </source>
</evidence>
<sequence>MWSTLPAFLGACLLIAMSPGPSTVLIIRNALRSRRAGMLTVLGNESGVFLWGIFAAFGLTAVLDASEIAYDVLRAVGAVVLLGFGVQTLRAARRTGRAGLADAIPDKAAAGGVRDYRAGLLLNLANPKASIFALAFLPQFVPQSVPEGAPHLTAMVALAALWAVFEVGYYALYVWGVDRMRALLSRPGARRRLEQVSGGVLILLGIRLAVES</sequence>
<evidence type="ECO:0000313" key="8">
    <source>
        <dbReference type="Proteomes" id="UP001183615"/>
    </source>
</evidence>
<name>A0ABU2SDX4_9ACTN</name>
<dbReference type="PANTHER" id="PTHR30086:SF20">
    <property type="entry name" value="ARGININE EXPORTER PROTEIN ARGO-RELATED"/>
    <property type="match status" value="1"/>
</dbReference>
<feature type="transmembrane region" description="Helical" evidence="6">
    <location>
        <begin position="152"/>
        <end position="172"/>
    </location>
</feature>
<gene>
    <name evidence="7" type="ORF">RM779_32030</name>
</gene>
<dbReference type="Pfam" id="PF01810">
    <property type="entry name" value="LysE"/>
    <property type="match status" value="1"/>
</dbReference>
<dbReference type="PANTHER" id="PTHR30086">
    <property type="entry name" value="ARGININE EXPORTER PROTEIN ARGO"/>
    <property type="match status" value="1"/>
</dbReference>
<comment type="subcellular location">
    <subcellularLocation>
        <location evidence="1">Cell membrane</location>
        <topology evidence="1">Multi-pass membrane protein</topology>
    </subcellularLocation>
</comment>
<protein>
    <submittedName>
        <fullName evidence="7">LysE family translocator</fullName>
    </submittedName>
</protein>
<keyword evidence="4 6" id="KW-1133">Transmembrane helix</keyword>
<dbReference type="RefSeq" id="WP_311621311.1">
    <property type="nucleotide sequence ID" value="NZ_JAVREV010000028.1"/>
</dbReference>
<evidence type="ECO:0000256" key="6">
    <source>
        <dbReference type="SAM" id="Phobius"/>
    </source>
</evidence>
<dbReference type="PIRSF" id="PIRSF006324">
    <property type="entry name" value="LeuE"/>
    <property type="match status" value="1"/>
</dbReference>